<evidence type="ECO:0000313" key="2">
    <source>
        <dbReference type="Proteomes" id="UP001341840"/>
    </source>
</evidence>
<name>A0ABU6RL51_9FABA</name>
<evidence type="ECO:0000313" key="1">
    <source>
        <dbReference type="EMBL" id="MED6124695.1"/>
    </source>
</evidence>
<accession>A0ABU6RL51</accession>
<protein>
    <submittedName>
        <fullName evidence="1">Uncharacterized protein</fullName>
    </submittedName>
</protein>
<reference evidence="1 2" key="1">
    <citation type="journal article" date="2023" name="Plants (Basel)">
        <title>Bridging the Gap: Combining Genomics and Transcriptomics Approaches to Understand Stylosanthes scabra, an Orphan Legume from the Brazilian Caatinga.</title>
        <authorList>
            <person name="Ferreira-Neto J.R.C."/>
            <person name="da Silva M.D."/>
            <person name="Binneck E."/>
            <person name="de Melo N.F."/>
            <person name="da Silva R.H."/>
            <person name="de Melo A.L.T.M."/>
            <person name="Pandolfi V."/>
            <person name="Bustamante F.O."/>
            <person name="Brasileiro-Vidal A.C."/>
            <person name="Benko-Iseppon A.M."/>
        </authorList>
    </citation>
    <scope>NUCLEOTIDE SEQUENCE [LARGE SCALE GENOMIC DNA]</scope>
    <source>
        <tissue evidence="1">Leaves</tissue>
    </source>
</reference>
<proteinExistence type="predicted"/>
<comment type="caution">
    <text evidence="1">The sequence shown here is derived from an EMBL/GenBank/DDBJ whole genome shotgun (WGS) entry which is preliminary data.</text>
</comment>
<keyword evidence="2" id="KW-1185">Reference proteome</keyword>
<dbReference type="Proteomes" id="UP001341840">
    <property type="component" value="Unassembled WGS sequence"/>
</dbReference>
<gene>
    <name evidence="1" type="ORF">PIB30_061396</name>
</gene>
<organism evidence="1 2">
    <name type="scientific">Stylosanthes scabra</name>
    <dbReference type="NCBI Taxonomy" id="79078"/>
    <lineage>
        <taxon>Eukaryota</taxon>
        <taxon>Viridiplantae</taxon>
        <taxon>Streptophyta</taxon>
        <taxon>Embryophyta</taxon>
        <taxon>Tracheophyta</taxon>
        <taxon>Spermatophyta</taxon>
        <taxon>Magnoliopsida</taxon>
        <taxon>eudicotyledons</taxon>
        <taxon>Gunneridae</taxon>
        <taxon>Pentapetalae</taxon>
        <taxon>rosids</taxon>
        <taxon>fabids</taxon>
        <taxon>Fabales</taxon>
        <taxon>Fabaceae</taxon>
        <taxon>Papilionoideae</taxon>
        <taxon>50 kb inversion clade</taxon>
        <taxon>dalbergioids sensu lato</taxon>
        <taxon>Dalbergieae</taxon>
        <taxon>Pterocarpus clade</taxon>
        <taxon>Stylosanthes</taxon>
    </lineage>
</organism>
<dbReference type="EMBL" id="JASCZI010030764">
    <property type="protein sequence ID" value="MED6124695.1"/>
    <property type="molecule type" value="Genomic_DNA"/>
</dbReference>
<sequence length="191" mass="22098">MRVKDDASVQEMFSIYCQTQSQVPVIVEFEHLLDKVEEKDRHVNGMVILVKMRRNLKFPFEEAAFMRSFNIDALNAPEYSEFVNPVPVVVPNGELAIGMKFNSRKKVIKAINEYNLCRGIDYRRIKPLVEVDPSIKVRSVIADVQSKFNYTMSYRKTWMAMIQKEALAAVEIETTDAYRGNELAQDVRILQ</sequence>